<keyword evidence="11" id="KW-0961">Cell wall biogenesis/degradation</keyword>
<evidence type="ECO:0000256" key="17">
    <source>
        <dbReference type="SAM" id="SignalP"/>
    </source>
</evidence>
<dbReference type="EC" id="3.4.16.4" evidence="4"/>
<feature type="domain" description="Peptidase S11 D-Ala-D-Ala carboxypeptidase A C-terminal" evidence="18">
    <location>
        <begin position="288"/>
        <end position="378"/>
    </location>
</feature>
<protein>
    <recommendedName>
        <fullName evidence="4">serine-type D-Ala-D-Ala carboxypeptidase</fullName>
        <ecNumber evidence="4">3.4.16.4</ecNumber>
    </recommendedName>
</protein>
<dbReference type="InterPro" id="IPR037167">
    <property type="entry name" value="Peptidase_S11_C_sf"/>
</dbReference>
<keyword evidence="16" id="KW-0472">Membrane</keyword>
<feature type="active site" evidence="13">
    <location>
        <position position="117"/>
    </location>
</feature>
<feature type="active site" description="Acyl-ester intermediate" evidence="13">
    <location>
        <position position="61"/>
    </location>
</feature>
<keyword evidence="9" id="KW-0133">Cell shape</keyword>
<accession>A0A1U7M7P6</accession>
<reference evidence="19 20" key="1">
    <citation type="submission" date="2016-02" db="EMBL/GenBank/DDBJ databases">
        <title>Genome sequence of Tissierella creatinophila DSM 6911.</title>
        <authorList>
            <person name="Poehlein A."/>
            <person name="Daniel R."/>
        </authorList>
    </citation>
    <scope>NUCLEOTIDE SEQUENCE [LARGE SCALE GENOMIC DNA]</scope>
    <source>
        <strain evidence="19 20">DSM 6911</strain>
    </source>
</reference>
<evidence type="ECO:0000313" key="20">
    <source>
        <dbReference type="Proteomes" id="UP000186112"/>
    </source>
</evidence>
<comment type="similarity">
    <text evidence="3 15">Belongs to the peptidase S11 family.</text>
</comment>
<dbReference type="InterPro" id="IPR015956">
    <property type="entry name" value="Peniciliin-bd_prot_C_sf"/>
</dbReference>
<dbReference type="Pfam" id="PF00768">
    <property type="entry name" value="Peptidase_S11"/>
    <property type="match status" value="1"/>
</dbReference>
<dbReference type="Gene3D" id="2.60.410.10">
    <property type="entry name" value="D-Ala-D-Ala carboxypeptidase, C-terminal domain"/>
    <property type="match status" value="1"/>
</dbReference>
<dbReference type="PRINTS" id="PR00725">
    <property type="entry name" value="DADACBPTASE1"/>
</dbReference>
<evidence type="ECO:0000256" key="5">
    <source>
        <dbReference type="ARBA" id="ARBA00022645"/>
    </source>
</evidence>
<dbReference type="PANTHER" id="PTHR21581:SF6">
    <property type="entry name" value="TRAFFICKING PROTEIN PARTICLE COMPLEX SUBUNIT 12"/>
    <property type="match status" value="1"/>
</dbReference>
<dbReference type="Proteomes" id="UP000186112">
    <property type="component" value="Unassembled WGS sequence"/>
</dbReference>
<evidence type="ECO:0000256" key="6">
    <source>
        <dbReference type="ARBA" id="ARBA00022670"/>
    </source>
</evidence>
<feature type="signal peptide" evidence="17">
    <location>
        <begin position="1"/>
        <end position="25"/>
    </location>
</feature>
<keyword evidence="16" id="KW-1133">Transmembrane helix</keyword>
<dbReference type="PANTHER" id="PTHR21581">
    <property type="entry name" value="D-ALANYL-D-ALANINE CARBOXYPEPTIDASE"/>
    <property type="match status" value="1"/>
</dbReference>
<evidence type="ECO:0000256" key="10">
    <source>
        <dbReference type="ARBA" id="ARBA00022984"/>
    </source>
</evidence>
<dbReference type="GO" id="GO:0009002">
    <property type="term" value="F:serine-type D-Ala-D-Ala carboxypeptidase activity"/>
    <property type="evidence" value="ECO:0007669"/>
    <property type="project" value="UniProtKB-EC"/>
</dbReference>
<dbReference type="Gene3D" id="3.40.710.10">
    <property type="entry name" value="DD-peptidase/beta-lactamase superfamily"/>
    <property type="match status" value="1"/>
</dbReference>
<comment type="catalytic activity">
    <reaction evidence="12">
        <text>Preferential cleavage: (Ac)2-L-Lys-D-Ala-|-D-Ala. Also transpeptidation of peptidyl-alanyl moieties that are N-acyl substituents of D-alanine.</text>
        <dbReference type="EC" id="3.4.16.4"/>
    </reaction>
</comment>
<dbReference type="GO" id="GO:0006508">
    <property type="term" value="P:proteolysis"/>
    <property type="evidence" value="ECO:0007669"/>
    <property type="project" value="UniProtKB-KW"/>
</dbReference>
<dbReference type="UniPathway" id="UPA00219"/>
<feature type="chain" id="PRO_5012549979" description="serine-type D-Ala-D-Ala carboxypeptidase" evidence="17">
    <location>
        <begin position="26"/>
        <end position="423"/>
    </location>
</feature>
<comment type="pathway">
    <text evidence="2">Cell wall biogenesis; peptidoglycan biosynthesis.</text>
</comment>
<evidence type="ECO:0000256" key="15">
    <source>
        <dbReference type="RuleBase" id="RU004016"/>
    </source>
</evidence>
<dbReference type="SUPFAM" id="SSF69189">
    <property type="entry name" value="Penicillin-binding protein associated domain"/>
    <property type="match status" value="1"/>
</dbReference>
<keyword evidence="7 17" id="KW-0732">Signal</keyword>
<dbReference type="EMBL" id="LTDM01000009">
    <property type="protein sequence ID" value="OLS03343.1"/>
    <property type="molecule type" value="Genomic_DNA"/>
</dbReference>
<feature type="transmembrane region" description="Helical" evidence="16">
    <location>
        <begin position="392"/>
        <end position="409"/>
    </location>
</feature>
<dbReference type="OrthoDB" id="9791132at2"/>
<feature type="binding site" evidence="14">
    <location>
        <position position="239"/>
    </location>
    <ligand>
        <name>substrate</name>
    </ligand>
</feature>
<evidence type="ECO:0000256" key="14">
    <source>
        <dbReference type="PIRSR" id="PIRSR618044-2"/>
    </source>
</evidence>
<name>A0A1U7M7P6_TISCR</name>
<evidence type="ECO:0000256" key="2">
    <source>
        <dbReference type="ARBA" id="ARBA00004752"/>
    </source>
</evidence>
<evidence type="ECO:0000256" key="3">
    <source>
        <dbReference type="ARBA" id="ARBA00007164"/>
    </source>
</evidence>
<keyword evidence="5 19" id="KW-0121">Carboxypeptidase</keyword>
<keyword evidence="10" id="KW-0573">Peptidoglycan synthesis</keyword>
<evidence type="ECO:0000256" key="11">
    <source>
        <dbReference type="ARBA" id="ARBA00023316"/>
    </source>
</evidence>
<evidence type="ECO:0000256" key="13">
    <source>
        <dbReference type="PIRSR" id="PIRSR618044-1"/>
    </source>
</evidence>
<organism evidence="19 20">
    <name type="scientific">Tissierella creatinophila DSM 6911</name>
    <dbReference type="NCBI Taxonomy" id="1123403"/>
    <lineage>
        <taxon>Bacteria</taxon>
        <taxon>Bacillati</taxon>
        <taxon>Bacillota</taxon>
        <taxon>Tissierellia</taxon>
        <taxon>Tissierellales</taxon>
        <taxon>Tissierellaceae</taxon>
        <taxon>Tissierella</taxon>
    </lineage>
</organism>
<keyword evidence="20" id="KW-1185">Reference proteome</keyword>
<dbReference type="InterPro" id="IPR018044">
    <property type="entry name" value="Peptidase_S11"/>
</dbReference>
<evidence type="ECO:0000256" key="7">
    <source>
        <dbReference type="ARBA" id="ARBA00022729"/>
    </source>
</evidence>
<evidence type="ECO:0000256" key="1">
    <source>
        <dbReference type="ARBA" id="ARBA00003217"/>
    </source>
</evidence>
<evidence type="ECO:0000256" key="9">
    <source>
        <dbReference type="ARBA" id="ARBA00022960"/>
    </source>
</evidence>
<comment type="function">
    <text evidence="1">Removes C-terminal D-alanyl residues from sugar-peptide cell wall precursors.</text>
</comment>
<keyword evidence="6" id="KW-0645">Protease</keyword>
<dbReference type="InterPro" id="IPR012907">
    <property type="entry name" value="Peptidase_S11_C"/>
</dbReference>
<comment type="caution">
    <text evidence="19">The sequence shown here is derived from an EMBL/GenBank/DDBJ whole genome shotgun (WGS) entry which is preliminary data.</text>
</comment>
<dbReference type="RefSeq" id="WP_075725148.1">
    <property type="nucleotide sequence ID" value="NZ_LTDM01000009.1"/>
</dbReference>
<dbReference type="GO" id="GO:0009252">
    <property type="term" value="P:peptidoglycan biosynthetic process"/>
    <property type="evidence" value="ECO:0007669"/>
    <property type="project" value="UniProtKB-UniPathway"/>
</dbReference>
<dbReference type="Pfam" id="PF07943">
    <property type="entry name" value="PBP5_C"/>
    <property type="match status" value="1"/>
</dbReference>
<sequence>MKRFCTNCFLFLMIFSMLFNSISFAGDNNLNLKGEGVLLMDYDSNRILYEKNSTKRFYPASTTKVMTAILAIELGNMDDMVKIDEEVVKLTDGSHIALDYNEEIRLEDLLNALLIASANDAALAIAKHISGSIEGFVELMNAKAKELGAVNTNFVNPNGLHDDNHYTTAYDLYLISKYAMENKSFRTYVSKSEYTIPPTNKKTEARLIHTTNKFLYGIEKMDLDGKIVPIRYNGIKGLKTGTTPEAGSCLISYAQRDGKNMISVILKSDKIGVYTDTYKLLDYGFNNFNPTFLGRSNEFIENLNIENGSLPYVSTVLNRDVYYLLKDDEVNRVEKNLKFKDKIDPPIAKGEVLGSAEYYLDGSLLAKQDIVSTIDIKSVPRNNLVNLLLDKWYISLIVVLITIRGLFLLRKRKYVRSRYSKYS</sequence>
<dbReference type="SMART" id="SM00936">
    <property type="entry name" value="PBP5_C"/>
    <property type="match status" value="1"/>
</dbReference>
<keyword evidence="16" id="KW-0812">Transmembrane</keyword>
<evidence type="ECO:0000256" key="16">
    <source>
        <dbReference type="SAM" id="Phobius"/>
    </source>
</evidence>
<dbReference type="GO" id="GO:0008360">
    <property type="term" value="P:regulation of cell shape"/>
    <property type="evidence" value="ECO:0007669"/>
    <property type="project" value="UniProtKB-KW"/>
</dbReference>
<proteinExistence type="inferred from homology"/>
<evidence type="ECO:0000256" key="4">
    <source>
        <dbReference type="ARBA" id="ARBA00012448"/>
    </source>
</evidence>
<dbReference type="SUPFAM" id="SSF56601">
    <property type="entry name" value="beta-lactamase/transpeptidase-like"/>
    <property type="match status" value="1"/>
</dbReference>
<evidence type="ECO:0000313" key="19">
    <source>
        <dbReference type="EMBL" id="OLS03343.1"/>
    </source>
</evidence>
<evidence type="ECO:0000259" key="18">
    <source>
        <dbReference type="SMART" id="SM00936"/>
    </source>
</evidence>
<evidence type="ECO:0000256" key="12">
    <source>
        <dbReference type="ARBA" id="ARBA00034000"/>
    </source>
</evidence>
<dbReference type="AlphaFoldDB" id="A0A1U7M7P6"/>
<evidence type="ECO:0000256" key="8">
    <source>
        <dbReference type="ARBA" id="ARBA00022801"/>
    </source>
</evidence>
<keyword evidence="8 19" id="KW-0378">Hydrolase</keyword>
<dbReference type="GO" id="GO:0071555">
    <property type="term" value="P:cell wall organization"/>
    <property type="evidence" value="ECO:0007669"/>
    <property type="project" value="UniProtKB-KW"/>
</dbReference>
<gene>
    <name evidence="19" type="primary">dacF_2</name>
    <name evidence="19" type="ORF">TICRE_06820</name>
</gene>
<feature type="active site" description="Acyl-ester intermediate" evidence="13">
    <location>
        <position position="64"/>
    </location>
</feature>
<dbReference type="InterPro" id="IPR001967">
    <property type="entry name" value="Peptidase_S11_N"/>
</dbReference>
<dbReference type="InterPro" id="IPR012338">
    <property type="entry name" value="Beta-lactam/transpept-like"/>
</dbReference>